<keyword evidence="6 8" id="KW-0472">Membrane</keyword>
<dbReference type="Proteomes" id="UP001596422">
    <property type="component" value="Unassembled WGS sequence"/>
</dbReference>
<keyword evidence="14" id="KW-1185">Reference proteome</keyword>
<dbReference type="InterPro" id="IPR037066">
    <property type="entry name" value="Plug_dom_sf"/>
</dbReference>
<accession>A0ABW2A1P2</accession>
<dbReference type="SUPFAM" id="SSF56935">
    <property type="entry name" value="Porins"/>
    <property type="match status" value="1"/>
</dbReference>
<feature type="chain" id="PRO_5045889548" evidence="10">
    <location>
        <begin position="26"/>
        <end position="683"/>
    </location>
</feature>
<name>A0ABW2A1P2_9GAMM</name>
<dbReference type="InterPro" id="IPR036942">
    <property type="entry name" value="Beta-barrel_TonB_sf"/>
</dbReference>
<evidence type="ECO:0000256" key="1">
    <source>
        <dbReference type="ARBA" id="ARBA00004571"/>
    </source>
</evidence>
<evidence type="ECO:0000256" key="7">
    <source>
        <dbReference type="ARBA" id="ARBA00023237"/>
    </source>
</evidence>
<dbReference type="PANTHER" id="PTHR30069">
    <property type="entry name" value="TONB-DEPENDENT OUTER MEMBRANE RECEPTOR"/>
    <property type="match status" value="1"/>
</dbReference>
<feature type="signal peptide" evidence="10">
    <location>
        <begin position="1"/>
        <end position="25"/>
    </location>
</feature>
<evidence type="ECO:0000256" key="3">
    <source>
        <dbReference type="ARBA" id="ARBA00022452"/>
    </source>
</evidence>
<comment type="caution">
    <text evidence="13">The sequence shown here is derived from an EMBL/GenBank/DDBJ whole genome shotgun (WGS) entry which is preliminary data.</text>
</comment>
<keyword evidence="5 9" id="KW-0798">TonB box</keyword>
<evidence type="ECO:0000256" key="10">
    <source>
        <dbReference type="SAM" id="SignalP"/>
    </source>
</evidence>
<evidence type="ECO:0000256" key="8">
    <source>
        <dbReference type="PROSITE-ProRule" id="PRU01360"/>
    </source>
</evidence>
<keyword evidence="13" id="KW-0675">Receptor</keyword>
<protein>
    <submittedName>
        <fullName evidence="13">TonB-dependent receptor plug domain-containing protein</fullName>
    </submittedName>
</protein>
<keyword evidence="2 8" id="KW-0813">Transport</keyword>
<dbReference type="RefSeq" id="WP_379909813.1">
    <property type="nucleotide sequence ID" value="NZ_JBHSWE010000001.1"/>
</dbReference>
<evidence type="ECO:0000256" key="6">
    <source>
        <dbReference type="ARBA" id="ARBA00023136"/>
    </source>
</evidence>
<keyword evidence="10" id="KW-0732">Signal</keyword>
<dbReference type="InterPro" id="IPR000531">
    <property type="entry name" value="Beta-barrel_TonB"/>
</dbReference>
<evidence type="ECO:0000256" key="5">
    <source>
        <dbReference type="ARBA" id="ARBA00023077"/>
    </source>
</evidence>
<feature type="domain" description="TonB-dependent receptor plug" evidence="12">
    <location>
        <begin position="56"/>
        <end position="164"/>
    </location>
</feature>
<evidence type="ECO:0000256" key="2">
    <source>
        <dbReference type="ARBA" id="ARBA00022448"/>
    </source>
</evidence>
<evidence type="ECO:0000259" key="11">
    <source>
        <dbReference type="Pfam" id="PF00593"/>
    </source>
</evidence>
<dbReference type="InterPro" id="IPR012910">
    <property type="entry name" value="Plug_dom"/>
</dbReference>
<evidence type="ECO:0000313" key="13">
    <source>
        <dbReference type="EMBL" id="MFC6671301.1"/>
    </source>
</evidence>
<proteinExistence type="inferred from homology"/>
<gene>
    <name evidence="13" type="ORF">ACFQDL_15365</name>
</gene>
<evidence type="ECO:0000313" key="14">
    <source>
        <dbReference type="Proteomes" id="UP001596422"/>
    </source>
</evidence>
<dbReference type="InterPro" id="IPR039426">
    <property type="entry name" value="TonB-dep_rcpt-like"/>
</dbReference>
<dbReference type="EMBL" id="JBHSWE010000001">
    <property type="protein sequence ID" value="MFC6671301.1"/>
    <property type="molecule type" value="Genomic_DNA"/>
</dbReference>
<dbReference type="Gene3D" id="2.170.130.10">
    <property type="entry name" value="TonB-dependent receptor, plug domain"/>
    <property type="match status" value="1"/>
</dbReference>
<comment type="similarity">
    <text evidence="8 9">Belongs to the TonB-dependent receptor family.</text>
</comment>
<evidence type="ECO:0000259" key="12">
    <source>
        <dbReference type="Pfam" id="PF07715"/>
    </source>
</evidence>
<dbReference type="Pfam" id="PF07715">
    <property type="entry name" value="Plug"/>
    <property type="match status" value="1"/>
</dbReference>
<dbReference type="Gene3D" id="2.40.170.20">
    <property type="entry name" value="TonB-dependent receptor, beta-barrel domain"/>
    <property type="match status" value="1"/>
</dbReference>
<dbReference type="PANTHER" id="PTHR30069:SF27">
    <property type="entry name" value="BLL4766 PROTEIN"/>
    <property type="match status" value="1"/>
</dbReference>
<organism evidence="13 14">
    <name type="scientific">Marinobacterium aestuariivivens</name>
    <dbReference type="NCBI Taxonomy" id="1698799"/>
    <lineage>
        <taxon>Bacteria</taxon>
        <taxon>Pseudomonadati</taxon>
        <taxon>Pseudomonadota</taxon>
        <taxon>Gammaproteobacteria</taxon>
        <taxon>Oceanospirillales</taxon>
        <taxon>Oceanospirillaceae</taxon>
        <taxon>Marinobacterium</taxon>
    </lineage>
</organism>
<keyword evidence="3 8" id="KW-1134">Transmembrane beta strand</keyword>
<evidence type="ECO:0000256" key="9">
    <source>
        <dbReference type="RuleBase" id="RU003357"/>
    </source>
</evidence>
<reference evidence="14" key="1">
    <citation type="journal article" date="2019" name="Int. J. Syst. Evol. Microbiol.">
        <title>The Global Catalogue of Microorganisms (GCM) 10K type strain sequencing project: providing services to taxonomists for standard genome sequencing and annotation.</title>
        <authorList>
            <consortium name="The Broad Institute Genomics Platform"/>
            <consortium name="The Broad Institute Genome Sequencing Center for Infectious Disease"/>
            <person name="Wu L."/>
            <person name="Ma J."/>
        </authorList>
    </citation>
    <scope>NUCLEOTIDE SEQUENCE [LARGE SCALE GENOMIC DNA]</scope>
    <source>
        <strain evidence="14">NBRC 111756</strain>
    </source>
</reference>
<keyword evidence="4 8" id="KW-0812">Transmembrane</keyword>
<dbReference type="Pfam" id="PF00593">
    <property type="entry name" value="TonB_dep_Rec_b-barrel"/>
    <property type="match status" value="1"/>
</dbReference>
<feature type="domain" description="TonB-dependent receptor-like beta-barrel" evidence="11">
    <location>
        <begin position="222"/>
        <end position="638"/>
    </location>
</feature>
<keyword evidence="7 8" id="KW-0998">Cell outer membrane</keyword>
<comment type="subcellular location">
    <subcellularLocation>
        <location evidence="1 8">Cell outer membrane</location>
        <topology evidence="1 8">Multi-pass membrane protein</topology>
    </subcellularLocation>
</comment>
<sequence length="683" mass="76582">MRIHSPVALPLAAIFALSLPGSATAGADEFTLALSEADFYADIPDVVSATRMPQKLTEAPASISIIDREMIRASGAINIPDLFRLVPGFQAYHVNSNKFGVTYHGASDDHPRRLEVMVDGRSVYLPLLSTVDWNSLGLALDDIERIEVVRGSSVPAYGSNAFLGAINIVTRSPYSESGATLKLLGGSHDTRRVEGRFGTSLGSSQTRVSVGHDQNDGSERFRDGARGQYLNLSSSLAPTIADTLSLQAGFTDGYAYRGDLDSTDKPIVKREHRSNYQYLRWDHLRDIDNEIRVSAYHNYLNLSTPTATVADLVQYEGLPAGLAAALLAQNPDFRLDNEHGRAELYDLELQHTYRLLPERASLLWGLGYRHETASSEVLLQDRGRIEEDRWRLFGNLELSPSESLTLNLGSMVETSTTSSSGARLSPRAALNFRPDRQSVFRVAYSQAYRMPSLLEENSQFTIFDPSGNVMDRVTIPNTELGPERIRTSEVGYYRAFTSLNGHFDARIFREEVEQVVDSYRIPAADIDSRIRQQYNGTAWQNDGLEFQLRLQPASRLWFLLNYAYVNTTDFIHDEGPADDGLVRARLPQTPLHTASALLNLSLPARWELSLAQYYVDEVQWDEGGFRDSYNRTDLRLGKSIALGPDHNLQGALIMQNFLGNEYSEFYEFNRFDRRTYLQLTLDF</sequence>
<dbReference type="PROSITE" id="PS52016">
    <property type="entry name" value="TONB_DEPENDENT_REC_3"/>
    <property type="match status" value="1"/>
</dbReference>
<evidence type="ECO:0000256" key="4">
    <source>
        <dbReference type="ARBA" id="ARBA00022692"/>
    </source>
</evidence>